<gene>
    <name evidence="1" type="ORF">DSO57_1002175</name>
</gene>
<proteinExistence type="predicted"/>
<evidence type="ECO:0000313" key="2">
    <source>
        <dbReference type="Proteomes" id="UP001165960"/>
    </source>
</evidence>
<dbReference type="EMBL" id="QTSX02003555">
    <property type="protein sequence ID" value="KAJ9070959.1"/>
    <property type="molecule type" value="Genomic_DNA"/>
</dbReference>
<evidence type="ECO:0000313" key="1">
    <source>
        <dbReference type="EMBL" id="KAJ9070959.1"/>
    </source>
</evidence>
<dbReference type="Proteomes" id="UP001165960">
    <property type="component" value="Unassembled WGS sequence"/>
</dbReference>
<reference evidence="1" key="1">
    <citation type="submission" date="2022-04" db="EMBL/GenBank/DDBJ databases">
        <title>Genome of the entomopathogenic fungus Entomophthora muscae.</title>
        <authorList>
            <person name="Elya C."/>
            <person name="Lovett B.R."/>
            <person name="Lee E."/>
            <person name="Macias A.M."/>
            <person name="Hajek A.E."/>
            <person name="De Bivort B.L."/>
            <person name="Kasson M.T."/>
            <person name="De Fine Licht H.H."/>
            <person name="Stajich J.E."/>
        </authorList>
    </citation>
    <scope>NUCLEOTIDE SEQUENCE</scope>
    <source>
        <strain evidence="1">Berkeley</strain>
    </source>
</reference>
<protein>
    <submittedName>
        <fullName evidence="1">Uncharacterized protein</fullName>
    </submittedName>
</protein>
<sequence length="197" mass="21890">MLQRFLDFYNGPYFMPAILFFGPLLFLLVFGYQPSPPPLPSAKEDRKEKKDTPISREVSSGKGSEGSSNTNPGFNPSSLFGAPGGSNKEKLPPPRYDKFTREELAMHDGTNERRGILVAVKGDIFDVSDNRSTYGPGGGYHMFAGKDASRALAISSLKIADCVEDLSGLTEQQLRVLDDWYKFFQDRYAIIGSLYKK</sequence>
<name>A0ACC2T8G5_9FUNG</name>
<keyword evidence="2" id="KW-1185">Reference proteome</keyword>
<organism evidence="1 2">
    <name type="scientific">Entomophthora muscae</name>
    <dbReference type="NCBI Taxonomy" id="34485"/>
    <lineage>
        <taxon>Eukaryota</taxon>
        <taxon>Fungi</taxon>
        <taxon>Fungi incertae sedis</taxon>
        <taxon>Zoopagomycota</taxon>
        <taxon>Entomophthoromycotina</taxon>
        <taxon>Entomophthoromycetes</taxon>
        <taxon>Entomophthorales</taxon>
        <taxon>Entomophthoraceae</taxon>
        <taxon>Entomophthora</taxon>
    </lineage>
</organism>
<comment type="caution">
    <text evidence="1">The sequence shown here is derived from an EMBL/GenBank/DDBJ whole genome shotgun (WGS) entry which is preliminary data.</text>
</comment>
<accession>A0ACC2T8G5</accession>